<name>A0AAE3VFR6_9BACT</name>
<dbReference type="PANTHER" id="PTHR30217:SF3">
    <property type="entry name" value="UBIQUINONE BIOSYNTHESIS PROTEIN UBIU"/>
    <property type="match status" value="1"/>
</dbReference>
<proteinExistence type="predicted"/>
<accession>A0AAE3VFR6</accession>
<evidence type="ECO:0008006" key="3">
    <source>
        <dbReference type="Google" id="ProtNLM"/>
    </source>
</evidence>
<organism evidence="1 2">
    <name type="scientific">Oligosphaera ethanolica</name>
    <dbReference type="NCBI Taxonomy" id="760260"/>
    <lineage>
        <taxon>Bacteria</taxon>
        <taxon>Pseudomonadati</taxon>
        <taxon>Lentisphaerota</taxon>
        <taxon>Oligosphaeria</taxon>
        <taxon>Oligosphaerales</taxon>
        <taxon>Oligosphaeraceae</taxon>
        <taxon>Oligosphaera</taxon>
    </lineage>
</organism>
<dbReference type="InterPro" id="IPR051454">
    <property type="entry name" value="RNA/ubiquinone_mod_enzymes"/>
</dbReference>
<evidence type="ECO:0000313" key="1">
    <source>
        <dbReference type="EMBL" id="MDQ0289747.1"/>
    </source>
</evidence>
<comment type="caution">
    <text evidence="1">The sequence shown here is derived from an EMBL/GenBank/DDBJ whole genome shotgun (WGS) entry which is preliminary data.</text>
</comment>
<protein>
    <recommendedName>
        <fullName evidence="3">Protease</fullName>
    </recommendedName>
</protein>
<dbReference type="RefSeq" id="WP_307261201.1">
    <property type="nucleotide sequence ID" value="NZ_JAUSVL010000001.1"/>
</dbReference>
<dbReference type="Proteomes" id="UP001238163">
    <property type="component" value="Unassembled WGS sequence"/>
</dbReference>
<gene>
    <name evidence="1" type="ORF">J3R75_001854</name>
</gene>
<sequence>MFITFGLCGSDTPEMIAKYAELGAKEFFAGFVPRAWLEKYGWEVCPNRRPLGSSYNYMQIEDLAEARQAAKKAGCRFNLALNAHDNGSERLNDLRALVETVEKLEPDGYIVADPALMFSLKSWGISRALHLSTGAGCFNSAAVRFYCRHFNVQRVVIPRKVTLREVRTMVTSLKDLKLEFEVMIIGYRCHFNDENCHSIHSGARCNLCGDVLNGHLQVSRRFPDNWKDVVQAMYDDPYGQLVEGSALDEFRKTMNKEPLPPAPVSDTPYFARGMDGVVTRAIYHHCGLCAIKELRDIGVDALKVPLRGIDSFKMQSISTVYDVMTAENPTPEYCRRLVNSPSFCADPQSCYYHVPEAE</sequence>
<dbReference type="EMBL" id="JAUSVL010000001">
    <property type="protein sequence ID" value="MDQ0289747.1"/>
    <property type="molecule type" value="Genomic_DNA"/>
</dbReference>
<evidence type="ECO:0000313" key="2">
    <source>
        <dbReference type="Proteomes" id="UP001238163"/>
    </source>
</evidence>
<dbReference type="Pfam" id="PF01136">
    <property type="entry name" value="Peptidase_U32"/>
    <property type="match status" value="1"/>
</dbReference>
<dbReference type="InterPro" id="IPR001539">
    <property type="entry name" value="Peptidase_U32"/>
</dbReference>
<reference evidence="1" key="1">
    <citation type="submission" date="2023-07" db="EMBL/GenBank/DDBJ databases">
        <title>Genomic Encyclopedia of Type Strains, Phase IV (KMG-IV): sequencing the most valuable type-strain genomes for metagenomic binning, comparative biology and taxonomic classification.</title>
        <authorList>
            <person name="Goeker M."/>
        </authorList>
    </citation>
    <scope>NUCLEOTIDE SEQUENCE</scope>
    <source>
        <strain evidence="1">DSM 24202</strain>
    </source>
</reference>
<dbReference type="AlphaFoldDB" id="A0AAE3VFR6"/>
<keyword evidence="2" id="KW-1185">Reference proteome</keyword>
<dbReference type="PANTHER" id="PTHR30217">
    <property type="entry name" value="PEPTIDASE U32 FAMILY"/>
    <property type="match status" value="1"/>
</dbReference>